<proteinExistence type="inferred from homology"/>
<dbReference type="Gene3D" id="3.90.120.10">
    <property type="entry name" value="DNA Methylase, subunit A, domain 2"/>
    <property type="match status" value="1"/>
</dbReference>
<dbReference type="InterPro" id="IPR001525">
    <property type="entry name" value="C5_MeTfrase"/>
</dbReference>
<dbReference type="Pfam" id="PF00145">
    <property type="entry name" value="DNA_methylase"/>
    <property type="match status" value="1"/>
</dbReference>
<dbReference type="SUPFAM" id="SSF53335">
    <property type="entry name" value="S-adenosyl-L-methionine-dependent methyltransferases"/>
    <property type="match status" value="1"/>
</dbReference>
<dbReference type="PROSITE" id="PS51679">
    <property type="entry name" value="SAM_MT_C5"/>
    <property type="match status" value="1"/>
</dbReference>
<gene>
    <name evidence="9" type="ORF">GGR93_003551</name>
</gene>
<evidence type="ECO:0000256" key="5">
    <source>
        <dbReference type="ARBA" id="ARBA00022747"/>
    </source>
</evidence>
<dbReference type="GO" id="GO:0003886">
    <property type="term" value="F:DNA (cytosine-5-)-methyltransferase activity"/>
    <property type="evidence" value="ECO:0007669"/>
    <property type="project" value="UniProtKB-EC"/>
</dbReference>
<evidence type="ECO:0000256" key="8">
    <source>
        <dbReference type="RuleBase" id="RU000416"/>
    </source>
</evidence>
<evidence type="ECO:0000256" key="1">
    <source>
        <dbReference type="ARBA" id="ARBA00011975"/>
    </source>
</evidence>
<evidence type="ECO:0000256" key="4">
    <source>
        <dbReference type="ARBA" id="ARBA00022691"/>
    </source>
</evidence>
<dbReference type="Gene3D" id="3.40.50.150">
    <property type="entry name" value="Vaccinia Virus protein VP39"/>
    <property type="match status" value="1"/>
</dbReference>
<keyword evidence="5" id="KW-0680">Restriction system</keyword>
<dbReference type="OrthoDB" id="9813719at2"/>
<protein>
    <recommendedName>
        <fullName evidence="1">DNA (cytosine-5-)-methyltransferase</fullName>
        <ecNumber evidence="1">2.1.1.37</ecNumber>
    </recommendedName>
</protein>
<dbReference type="PANTHER" id="PTHR46098:SF1">
    <property type="entry name" value="TRNA (CYTOSINE(38)-C(5))-METHYLTRANSFERASE"/>
    <property type="match status" value="1"/>
</dbReference>
<evidence type="ECO:0000313" key="9">
    <source>
        <dbReference type="EMBL" id="MBB4175748.1"/>
    </source>
</evidence>
<organism evidence="9 10">
    <name type="scientific">Sulfitobacter noctilucicola</name>
    <dbReference type="NCBI Taxonomy" id="1342301"/>
    <lineage>
        <taxon>Bacteria</taxon>
        <taxon>Pseudomonadati</taxon>
        <taxon>Pseudomonadota</taxon>
        <taxon>Alphaproteobacteria</taxon>
        <taxon>Rhodobacterales</taxon>
        <taxon>Roseobacteraceae</taxon>
        <taxon>Sulfitobacter</taxon>
    </lineage>
</organism>
<keyword evidence="2 7" id="KW-0489">Methyltransferase</keyword>
<reference evidence="9 10" key="1">
    <citation type="submission" date="2020-08" db="EMBL/GenBank/DDBJ databases">
        <title>Genomic Encyclopedia of Type Strains, Phase IV (KMG-IV): sequencing the most valuable type-strain genomes for metagenomic binning, comparative biology and taxonomic classification.</title>
        <authorList>
            <person name="Goeker M."/>
        </authorList>
    </citation>
    <scope>NUCLEOTIDE SEQUENCE [LARGE SCALE GENOMIC DNA]</scope>
    <source>
        <strain evidence="9 10">DSM 101015</strain>
    </source>
</reference>
<dbReference type="RefSeq" id="WP_025054083.1">
    <property type="nucleotide sequence ID" value="NZ_JACIFU010000005.1"/>
</dbReference>
<dbReference type="InterPro" id="IPR050750">
    <property type="entry name" value="C5-MTase"/>
</dbReference>
<evidence type="ECO:0000256" key="7">
    <source>
        <dbReference type="PROSITE-ProRule" id="PRU01016"/>
    </source>
</evidence>
<dbReference type="Proteomes" id="UP000565745">
    <property type="component" value="Unassembled WGS sequence"/>
</dbReference>
<dbReference type="PRINTS" id="PR00105">
    <property type="entry name" value="C5METTRFRASE"/>
</dbReference>
<comment type="similarity">
    <text evidence="7 8">Belongs to the class I-like SAM-binding methyltransferase superfamily. C5-methyltransferase family.</text>
</comment>
<accession>A0A7W6Q5H5</accession>
<name>A0A7W6Q5H5_9RHOB</name>
<dbReference type="EC" id="2.1.1.37" evidence="1"/>
<evidence type="ECO:0000256" key="6">
    <source>
        <dbReference type="ARBA" id="ARBA00047422"/>
    </source>
</evidence>
<dbReference type="AlphaFoldDB" id="A0A7W6Q5H5"/>
<evidence type="ECO:0000256" key="2">
    <source>
        <dbReference type="ARBA" id="ARBA00022603"/>
    </source>
</evidence>
<keyword evidence="10" id="KW-1185">Reference proteome</keyword>
<dbReference type="PANTHER" id="PTHR46098">
    <property type="entry name" value="TRNA (CYTOSINE(38)-C(5))-METHYLTRANSFERASE"/>
    <property type="match status" value="1"/>
</dbReference>
<sequence>MVSAPDISPKFAEFFCGGGMVRAGLGSGWTCAFANDIDAMKCAVYRDNYGAKALVEGDIAQLAGAVIPSAVDLYWASSPCQDFSLAGKGRGLSGVRSGVFNEWARLIGEAAKAGHAPRIIAFENVTGLMTRSGGRDLRAVLKTLVDLGYRVGALEIDAVHFVPQSRPRLFIIGVRQDIPLDGLAMPHAAGPFYTEKVQGFAATLPTELRAHWVWWQHAVPDAKRRTLRSMVDDTPNTDWLSDPEVSKLLSLMSEPSRTRVSKARKSGKTEIGLLYKRGRPDESGLNRQRAEIRFDGIAGCLRTPAGGSSRQTIMFVKGNETRARLLSSREVARLMGLPAKYRMPERYNQAYKVAGDGVAVPIVSYLDRTLFQPILQAERARAVA</sequence>
<comment type="catalytic activity">
    <reaction evidence="6">
        <text>a 2'-deoxycytidine in DNA + S-adenosyl-L-methionine = a 5-methyl-2'-deoxycytidine in DNA + S-adenosyl-L-homocysteine + H(+)</text>
        <dbReference type="Rhea" id="RHEA:13681"/>
        <dbReference type="Rhea" id="RHEA-COMP:11369"/>
        <dbReference type="Rhea" id="RHEA-COMP:11370"/>
        <dbReference type="ChEBI" id="CHEBI:15378"/>
        <dbReference type="ChEBI" id="CHEBI:57856"/>
        <dbReference type="ChEBI" id="CHEBI:59789"/>
        <dbReference type="ChEBI" id="CHEBI:85452"/>
        <dbReference type="ChEBI" id="CHEBI:85454"/>
        <dbReference type="EC" id="2.1.1.37"/>
    </reaction>
</comment>
<keyword evidence="3 7" id="KW-0808">Transferase</keyword>
<keyword evidence="4 7" id="KW-0949">S-adenosyl-L-methionine</keyword>
<dbReference type="NCBIfam" id="TIGR00675">
    <property type="entry name" value="dcm"/>
    <property type="match status" value="1"/>
</dbReference>
<comment type="caution">
    <text evidence="9">The sequence shown here is derived from an EMBL/GenBank/DDBJ whole genome shotgun (WGS) entry which is preliminary data.</text>
</comment>
<feature type="active site" evidence="7">
    <location>
        <position position="80"/>
    </location>
</feature>
<dbReference type="GO" id="GO:0009307">
    <property type="term" value="P:DNA restriction-modification system"/>
    <property type="evidence" value="ECO:0007669"/>
    <property type="project" value="UniProtKB-KW"/>
</dbReference>
<dbReference type="GO" id="GO:0032259">
    <property type="term" value="P:methylation"/>
    <property type="evidence" value="ECO:0007669"/>
    <property type="project" value="UniProtKB-KW"/>
</dbReference>
<dbReference type="InterPro" id="IPR029063">
    <property type="entry name" value="SAM-dependent_MTases_sf"/>
</dbReference>
<evidence type="ECO:0000256" key="3">
    <source>
        <dbReference type="ARBA" id="ARBA00022679"/>
    </source>
</evidence>
<dbReference type="EMBL" id="JACIFU010000005">
    <property type="protein sequence ID" value="MBB4175748.1"/>
    <property type="molecule type" value="Genomic_DNA"/>
</dbReference>
<evidence type="ECO:0000313" key="10">
    <source>
        <dbReference type="Proteomes" id="UP000565745"/>
    </source>
</evidence>